<name>W8F676_9BACT</name>
<dbReference type="AlphaFoldDB" id="W8F676"/>
<evidence type="ECO:0000313" key="1">
    <source>
        <dbReference type="EMBL" id="AHJ99522.1"/>
    </source>
</evidence>
<organism evidence="1 2">
    <name type="scientific">Hymenobacter swuensis DY53</name>
    <dbReference type="NCBI Taxonomy" id="1227739"/>
    <lineage>
        <taxon>Bacteria</taxon>
        <taxon>Pseudomonadati</taxon>
        <taxon>Bacteroidota</taxon>
        <taxon>Cytophagia</taxon>
        <taxon>Cytophagales</taxon>
        <taxon>Hymenobacteraceae</taxon>
        <taxon>Hymenobacter</taxon>
    </lineage>
</organism>
<accession>W8F676</accession>
<dbReference type="KEGG" id="hsw:Hsw_3927"/>
<gene>
    <name evidence="1" type="ORF">Hsw_3927</name>
</gene>
<protein>
    <submittedName>
        <fullName evidence="1">Uncharacterized protein</fullName>
    </submittedName>
</protein>
<proteinExistence type="predicted"/>
<dbReference type="EMBL" id="CP007145">
    <property type="protein sequence ID" value="AHJ99522.1"/>
    <property type="molecule type" value="Genomic_DNA"/>
</dbReference>
<reference evidence="1 2" key="1">
    <citation type="submission" date="2014-01" db="EMBL/GenBank/DDBJ databases">
        <title>Complete genome sequence of ionizing-radiation resistance bacterium Hymenobacter swuensis DY53.</title>
        <authorList>
            <person name="Jung J.-H."/>
            <person name="Jeong S.-W."/>
            <person name="Joe M.-H."/>
            <person name="Cho y.-j."/>
            <person name="Kim M.-K."/>
            <person name="Lim S.-Y."/>
        </authorList>
    </citation>
    <scope>NUCLEOTIDE SEQUENCE [LARGE SCALE GENOMIC DNA]</scope>
    <source>
        <strain evidence="1 2">DY53</strain>
    </source>
</reference>
<dbReference type="STRING" id="1227739.Hsw_3927"/>
<dbReference type="Proteomes" id="UP000019423">
    <property type="component" value="Chromosome"/>
</dbReference>
<sequence length="42" mass="4327">MPGPAAASRRAGCRVGHLANSVITSACDNRPDGLPLPDRPQT</sequence>
<dbReference type="HOGENOM" id="CLU_3252670_0_0_10"/>
<dbReference type="PATRIC" id="fig|1227739.3.peg.4078"/>
<evidence type="ECO:0000313" key="2">
    <source>
        <dbReference type="Proteomes" id="UP000019423"/>
    </source>
</evidence>
<keyword evidence="2" id="KW-1185">Reference proteome</keyword>